<gene>
    <name evidence="3" type="ORF">GVO57_00665</name>
</gene>
<feature type="domain" description="Anti-sigma factor NepR" evidence="2">
    <location>
        <begin position="71"/>
        <end position="99"/>
    </location>
</feature>
<protein>
    <recommendedName>
        <fullName evidence="2">Anti-sigma factor NepR domain-containing protein</fullName>
    </recommendedName>
</protein>
<dbReference type="EMBL" id="CP047895">
    <property type="protein sequence ID" value="QHL91708.1"/>
    <property type="molecule type" value="Genomic_DNA"/>
</dbReference>
<name>A0A7Z2S6N3_9SPHN</name>
<feature type="region of interest" description="Disordered" evidence="1">
    <location>
        <begin position="47"/>
        <end position="68"/>
    </location>
</feature>
<keyword evidence="4" id="KW-1185">Reference proteome</keyword>
<reference evidence="3 4" key="1">
    <citation type="submission" date="2020-01" db="EMBL/GenBank/DDBJ databases">
        <title>Sphingomonas sp. C33 whole genome sequece.</title>
        <authorList>
            <person name="Park C."/>
        </authorList>
    </citation>
    <scope>NUCLEOTIDE SEQUENCE [LARGE SCALE GENOMIC DNA]</scope>
    <source>
        <strain evidence="3 4">C33</strain>
    </source>
</reference>
<evidence type="ECO:0000259" key="2">
    <source>
        <dbReference type="Pfam" id="PF18557"/>
    </source>
</evidence>
<dbReference type="KEGG" id="schy:GVO57_00665"/>
<dbReference type="InterPro" id="IPR041649">
    <property type="entry name" value="NepR"/>
</dbReference>
<sequence length="99" mass="10854">MSALFLRGQLPVCGRGSFTAREWRSLRRARWPGAPRLGAGLILSAQRKEPQQAKAARPAGHADPRHADNSVGRALRALYESAVEEDIPPDMLDLLGKLK</sequence>
<dbReference type="Proteomes" id="UP000464468">
    <property type="component" value="Chromosome"/>
</dbReference>
<dbReference type="Pfam" id="PF18557">
    <property type="entry name" value="NepR"/>
    <property type="match status" value="1"/>
</dbReference>
<evidence type="ECO:0000256" key="1">
    <source>
        <dbReference type="SAM" id="MobiDB-lite"/>
    </source>
</evidence>
<evidence type="ECO:0000313" key="3">
    <source>
        <dbReference type="EMBL" id="QHL91708.1"/>
    </source>
</evidence>
<proteinExistence type="predicted"/>
<dbReference type="AlphaFoldDB" id="A0A7Z2S6N3"/>
<accession>A0A7Z2S6N3</accession>
<organism evidence="3 4">
    <name type="scientific">Sphingomonas changnyeongensis</name>
    <dbReference type="NCBI Taxonomy" id="2698679"/>
    <lineage>
        <taxon>Bacteria</taxon>
        <taxon>Pseudomonadati</taxon>
        <taxon>Pseudomonadota</taxon>
        <taxon>Alphaproteobacteria</taxon>
        <taxon>Sphingomonadales</taxon>
        <taxon>Sphingomonadaceae</taxon>
        <taxon>Sphingomonas</taxon>
    </lineage>
</organism>
<evidence type="ECO:0000313" key="4">
    <source>
        <dbReference type="Proteomes" id="UP000464468"/>
    </source>
</evidence>